<protein>
    <submittedName>
        <fullName evidence="2">Uncharacterized protein</fullName>
    </submittedName>
</protein>
<reference evidence="2 3" key="1">
    <citation type="submission" date="2016-07" db="EMBL/GenBank/DDBJ databases">
        <title>Pervasive Adenine N6-methylation of Active Genes in Fungi.</title>
        <authorList>
            <consortium name="DOE Joint Genome Institute"/>
            <person name="Mondo S.J."/>
            <person name="Dannebaum R.O."/>
            <person name="Kuo R.C."/>
            <person name="Labutti K."/>
            <person name="Haridas S."/>
            <person name="Kuo A."/>
            <person name="Salamov A."/>
            <person name="Ahrendt S.R."/>
            <person name="Lipzen A."/>
            <person name="Sullivan W."/>
            <person name="Andreopoulos W.B."/>
            <person name="Clum A."/>
            <person name="Lindquist E."/>
            <person name="Daum C."/>
            <person name="Ramamoorthy G.K."/>
            <person name="Gryganskyi A."/>
            <person name="Culley D."/>
            <person name="Magnuson J.K."/>
            <person name="James T.Y."/>
            <person name="O'Malley M.A."/>
            <person name="Stajich J.E."/>
            <person name="Spatafora J.W."/>
            <person name="Visel A."/>
            <person name="Grigoriev I.V."/>
        </authorList>
    </citation>
    <scope>NUCLEOTIDE SEQUENCE [LARGE SCALE GENOMIC DNA]</scope>
    <source>
        <strain evidence="2 3">CBS 115471</strain>
    </source>
</reference>
<organism evidence="2 3">
    <name type="scientific">Clohesyomyces aquaticus</name>
    <dbReference type="NCBI Taxonomy" id="1231657"/>
    <lineage>
        <taxon>Eukaryota</taxon>
        <taxon>Fungi</taxon>
        <taxon>Dikarya</taxon>
        <taxon>Ascomycota</taxon>
        <taxon>Pezizomycotina</taxon>
        <taxon>Dothideomycetes</taxon>
        <taxon>Pleosporomycetidae</taxon>
        <taxon>Pleosporales</taxon>
        <taxon>Lindgomycetaceae</taxon>
        <taxon>Clohesyomyces</taxon>
    </lineage>
</organism>
<keyword evidence="1" id="KW-1133">Transmembrane helix</keyword>
<sequence>MGPELPVSEVMEVVSRHSEGSDERLKPDARLLMNDNSNLGSELGSKHPKKPSHIRTFPWAGFVSLVAIVLLTFAALGLLLFSNASLVDSWRVNGIKIQPQVWLSILTTLMDGLTAFALVDGASTNFWRKTSKGATLQNLYDIYESQAFVGAAKSLLRLRPSKVAITALLCLASTLRGPLFQRASVVTSNYATERVKNHELRVAQLIPPGYLHPDFQVTTTRFDAVLDQYTERTPVYINITGSECKGSCTGKVKGYGFDIKCSNSTIAWDSSNNSTVIELYQAEGNQLRGTVPSFNTSAHLQGYVGPDDDESSRPSFDSAEEHGWLDTISLFKTQPICGGELSITNCSLHHAVLEYAVEIRNYTIRLQHPHWQDDRVLFQTPTWNSEEFSQDRWGPTTFWLILYMLLFNQEISIKENGHGYVSEGDVRLLLVKRFVNEDFNSINCSTTFRDPTQYILDRMREIVFRTAVAAANNVSDTKMLFGLPSLVADGLPLIQNWTQTVELMEQNVSVVFIVSTPYLIAAVVASLLAVVAISPLYWGWKELPLPPSFNPVVVANAFDAPDFKDMDVWQIGKCIRNEHGLRRVRFPPHDDKTEGLALR</sequence>
<evidence type="ECO:0000313" key="3">
    <source>
        <dbReference type="Proteomes" id="UP000193144"/>
    </source>
</evidence>
<accession>A0A1Y2AAL3</accession>
<comment type="caution">
    <text evidence="2">The sequence shown here is derived from an EMBL/GenBank/DDBJ whole genome shotgun (WGS) entry which is preliminary data.</text>
</comment>
<feature type="transmembrane region" description="Helical" evidence="1">
    <location>
        <begin position="59"/>
        <end position="81"/>
    </location>
</feature>
<evidence type="ECO:0000313" key="2">
    <source>
        <dbReference type="EMBL" id="ORY19541.1"/>
    </source>
</evidence>
<dbReference type="Pfam" id="PF11374">
    <property type="entry name" value="DUF3176"/>
    <property type="match status" value="1"/>
</dbReference>
<feature type="transmembrane region" description="Helical" evidence="1">
    <location>
        <begin position="518"/>
        <end position="540"/>
    </location>
</feature>
<dbReference type="PANTHER" id="PTHR37576:SF2">
    <property type="entry name" value="DEFECT AT LOW TEMPERATURE PROTEIN 1"/>
    <property type="match status" value="1"/>
</dbReference>
<dbReference type="AlphaFoldDB" id="A0A1Y2AAL3"/>
<proteinExistence type="predicted"/>
<keyword evidence="1" id="KW-0472">Membrane</keyword>
<evidence type="ECO:0000256" key="1">
    <source>
        <dbReference type="SAM" id="Phobius"/>
    </source>
</evidence>
<name>A0A1Y2AAL3_9PLEO</name>
<dbReference type="Proteomes" id="UP000193144">
    <property type="component" value="Unassembled WGS sequence"/>
</dbReference>
<dbReference type="EMBL" id="MCFA01000002">
    <property type="protein sequence ID" value="ORY19541.1"/>
    <property type="molecule type" value="Genomic_DNA"/>
</dbReference>
<keyword evidence="3" id="KW-1185">Reference proteome</keyword>
<feature type="transmembrane region" description="Helical" evidence="1">
    <location>
        <begin position="101"/>
        <end position="119"/>
    </location>
</feature>
<gene>
    <name evidence="2" type="ORF">BCR34DRAFT_133713</name>
</gene>
<dbReference type="OrthoDB" id="5357734at2759"/>
<dbReference type="InterPro" id="IPR021514">
    <property type="entry name" value="DUF3176"/>
</dbReference>
<dbReference type="PANTHER" id="PTHR37576">
    <property type="entry name" value="DEFECT AT LOW TEMPERATURE PROTEIN 1"/>
    <property type="match status" value="1"/>
</dbReference>
<keyword evidence="1" id="KW-0812">Transmembrane</keyword>